<dbReference type="EMBL" id="JAUTXU010000051">
    <property type="protein sequence ID" value="KAK3715130.1"/>
    <property type="molecule type" value="Genomic_DNA"/>
</dbReference>
<keyword evidence="2" id="KW-1185">Reference proteome</keyword>
<sequence>MKCAGRSSFRFRKLRKLRKVLRTGRVHISKDIEECLYGKQRYVTHLDHSSARAFGDNIIKVSTIYDKMSTDGESMLIDAATCTIDSLDVAKDYSVASDATDMNGQIFTRVNVYHYTGGPCAELVVLGVAAANGAKDLTHIVAVGNNDRGISSPCVIVAGTSGPKY</sequence>
<gene>
    <name evidence="1" type="ORF">LTR37_007340</name>
</gene>
<comment type="caution">
    <text evidence="1">The sequence shown here is derived from an EMBL/GenBank/DDBJ whole genome shotgun (WGS) entry which is preliminary data.</text>
</comment>
<organism evidence="1 2">
    <name type="scientific">Vermiconidia calcicola</name>
    <dbReference type="NCBI Taxonomy" id="1690605"/>
    <lineage>
        <taxon>Eukaryota</taxon>
        <taxon>Fungi</taxon>
        <taxon>Dikarya</taxon>
        <taxon>Ascomycota</taxon>
        <taxon>Pezizomycotina</taxon>
        <taxon>Dothideomycetes</taxon>
        <taxon>Dothideomycetidae</taxon>
        <taxon>Mycosphaerellales</taxon>
        <taxon>Extremaceae</taxon>
        <taxon>Vermiconidia</taxon>
    </lineage>
</organism>
<proteinExistence type="predicted"/>
<evidence type="ECO:0000313" key="1">
    <source>
        <dbReference type="EMBL" id="KAK3715130.1"/>
    </source>
</evidence>
<protein>
    <submittedName>
        <fullName evidence="1">Uncharacterized protein</fullName>
    </submittedName>
</protein>
<accession>A0ACC3NDZ5</accession>
<reference evidence="1" key="1">
    <citation type="submission" date="2023-07" db="EMBL/GenBank/DDBJ databases">
        <title>Black Yeasts Isolated from many extreme environments.</title>
        <authorList>
            <person name="Coleine C."/>
            <person name="Stajich J.E."/>
            <person name="Selbmann L."/>
        </authorList>
    </citation>
    <scope>NUCLEOTIDE SEQUENCE</scope>
    <source>
        <strain evidence="1">CCFEE 5714</strain>
    </source>
</reference>
<dbReference type="Proteomes" id="UP001281147">
    <property type="component" value="Unassembled WGS sequence"/>
</dbReference>
<evidence type="ECO:0000313" key="2">
    <source>
        <dbReference type="Proteomes" id="UP001281147"/>
    </source>
</evidence>
<name>A0ACC3NDZ5_9PEZI</name>